<accession>A0A0A9HQ37</accession>
<proteinExistence type="predicted"/>
<reference evidence="1" key="2">
    <citation type="journal article" date="2015" name="Data Brief">
        <title>Shoot transcriptome of the giant reed, Arundo donax.</title>
        <authorList>
            <person name="Barrero R.A."/>
            <person name="Guerrero F.D."/>
            <person name="Moolhuijzen P."/>
            <person name="Goolsby J.A."/>
            <person name="Tidwell J."/>
            <person name="Bellgard S.E."/>
            <person name="Bellgard M.I."/>
        </authorList>
    </citation>
    <scope>NUCLEOTIDE SEQUENCE</scope>
    <source>
        <tissue evidence="1">Shoot tissue taken approximately 20 cm above the soil surface</tissue>
    </source>
</reference>
<reference evidence="1" key="1">
    <citation type="submission" date="2014-09" db="EMBL/GenBank/DDBJ databases">
        <authorList>
            <person name="Magalhaes I.L.F."/>
            <person name="Oliveira U."/>
            <person name="Santos F.R."/>
            <person name="Vidigal T.H.D.A."/>
            <person name="Brescovit A.D."/>
            <person name="Santos A.J."/>
        </authorList>
    </citation>
    <scope>NUCLEOTIDE SEQUENCE</scope>
    <source>
        <tissue evidence="1">Shoot tissue taken approximately 20 cm above the soil surface</tissue>
    </source>
</reference>
<sequence>MDELLASGYFIISLMS</sequence>
<dbReference type="EMBL" id="GBRH01162883">
    <property type="protein sequence ID" value="JAE35013.1"/>
    <property type="molecule type" value="Transcribed_RNA"/>
</dbReference>
<protein>
    <submittedName>
        <fullName evidence="1">Uncharacterized protein</fullName>
    </submittedName>
</protein>
<dbReference type="AlphaFoldDB" id="A0A0A9HQ37"/>
<evidence type="ECO:0000313" key="1">
    <source>
        <dbReference type="EMBL" id="JAE35013.1"/>
    </source>
</evidence>
<name>A0A0A9HQ37_ARUDO</name>
<organism evidence="1">
    <name type="scientific">Arundo donax</name>
    <name type="common">Giant reed</name>
    <name type="synonym">Donax arundinaceus</name>
    <dbReference type="NCBI Taxonomy" id="35708"/>
    <lineage>
        <taxon>Eukaryota</taxon>
        <taxon>Viridiplantae</taxon>
        <taxon>Streptophyta</taxon>
        <taxon>Embryophyta</taxon>
        <taxon>Tracheophyta</taxon>
        <taxon>Spermatophyta</taxon>
        <taxon>Magnoliopsida</taxon>
        <taxon>Liliopsida</taxon>
        <taxon>Poales</taxon>
        <taxon>Poaceae</taxon>
        <taxon>PACMAD clade</taxon>
        <taxon>Arundinoideae</taxon>
        <taxon>Arundineae</taxon>
        <taxon>Arundo</taxon>
    </lineage>
</organism>